<comment type="caution">
    <text evidence="2">The sequence shown here is derived from an EMBL/GenBank/DDBJ whole genome shotgun (WGS) entry which is preliminary data.</text>
</comment>
<feature type="region of interest" description="Disordered" evidence="1">
    <location>
        <begin position="1"/>
        <end position="22"/>
    </location>
</feature>
<organism evidence="2 3">
    <name type="scientific">Escallonia herrerae</name>
    <dbReference type="NCBI Taxonomy" id="1293975"/>
    <lineage>
        <taxon>Eukaryota</taxon>
        <taxon>Viridiplantae</taxon>
        <taxon>Streptophyta</taxon>
        <taxon>Embryophyta</taxon>
        <taxon>Tracheophyta</taxon>
        <taxon>Spermatophyta</taxon>
        <taxon>Magnoliopsida</taxon>
        <taxon>eudicotyledons</taxon>
        <taxon>Gunneridae</taxon>
        <taxon>Pentapetalae</taxon>
        <taxon>asterids</taxon>
        <taxon>campanulids</taxon>
        <taxon>Escalloniales</taxon>
        <taxon>Escalloniaceae</taxon>
        <taxon>Escallonia</taxon>
    </lineage>
</organism>
<keyword evidence="3" id="KW-1185">Reference proteome</keyword>
<reference evidence="2" key="1">
    <citation type="submission" date="2022-12" db="EMBL/GenBank/DDBJ databases">
        <title>Draft genome assemblies for two species of Escallonia (Escalloniales).</title>
        <authorList>
            <person name="Chanderbali A."/>
            <person name="Dervinis C."/>
            <person name="Anghel I."/>
            <person name="Soltis D."/>
            <person name="Soltis P."/>
            <person name="Zapata F."/>
        </authorList>
    </citation>
    <scope>NUCLEOTIDE SEQUENCE</scope>
    <source>
        <strain evidence="2">UCBG64.0493</strain>
        <tissue evidence="2">Leaf</tissue>
    </source>
</reference>
<proteinExistence type="predicted"/>
<dbReference type="Proteomes" id="UP001188597">
    <property type="component" value="Unassembled WGS sequence"/>
</dbReference>
<gene>
    <name evidence="2" type="ORF">RJ639_046044</name>
</gene>
<evidence type="ECO:0000313" key="3">
    <source>
        <dbReference type="Proteomes" id="UP001188597"/>
    </source>
</evidence>
<protein>
    <submittedName>
        <fullName evidence="2">Uncharacterized protein</fullName>
    </submittedName>
</protein>
<dbReference type="PANTHER" id="PTHR36619:SF2">
    <property type="entry name" value="OS04G0208900 PROTEIN"/>
    <property type="match status" value="1"/>
</dbReference>
<dbReference type="PANTHER" id="PTHR36619">
    <property type="entry name" value="OS04G0208900 PROTEIN"/>
    <property type="match status" value="1"/>
</dbReference>
<dbReference type="EMBL" id="JAVXUP010000688">
    <property type="protein sequence ID" value="KAK3022857.1"/>
    <property type="molecule type" value="Genomic_DNA"/>
</dbReference>
<evidence type="ECO:0000313" key="2">
    <source>
        <dbReference type="EMBL" id="KAK3022857.1"/>
    </source>
</evidence>
<accession>A0AA88W8B7</accession>
<evidence type="ECO:0000256" key="1">
    <source>
        <dbReference type="SAM" id="MobiDB-lite"/>
    </source>
</evidence>
<dbReference type="AlphaFoldDB" id="A0AA88W8B7"/>
<sequence>MAGRIIPSSVPSTALPSGFQAPDYVPLKPRPNQEQRAFHDKEAKSCMPKGFRHSSAPSRLLHQLKPQMGRIQKPQLQRLESGIQFQSPETAASILASPLAYLRNISTAKALSVFCKGSQINIFGDREHEGSTCVAMESSSSKKRTHGADCLALSKISRTLASLSPNHMISSDTFYGIIQWQYMDTLPILDIRALVYRHNISKTNPQV</sequence>
<name>A0AA88W8B7_9ASTE</name>